<dbReference type="SUPFAM" id="SSF81383">
    <property type="entry name" value="F-box domain"/>
    <property type="match status" value="1"/>
</dbReference>
<dbReference type="PROSITE" id="PS50181">
    <property type="entry name" value="FBOX"/>
    <property type="match status" value="1"/>
</dbReference>
<evidence type="ECO:0000259" key="1">
    <source>
        <dbReference type="PROSITE" id="PS50181"/>
    </source>
</evidence>
<proteinExistence type="predicted"/>
<dbReference type="InterPro" id="IPR036047">
    <property type="entry name" value="F-box-like_dom_sf"/>
</dbReference>
<sequence length="566" mass="64760">MALYGEAEMTLSSIGEDRISMLPDALITHILSFLPTDDAVRTCLISNRWKLIWHSIPTLSFSDIDYVSPQNLYKFVNDYLKHRKRGMYYNIPSVITSFKLDMKYCYQTTKSVFLDKWLDFAVKNKVKEIHVCLNSYSEGENNYWLTETVFNAKYLTVLELERLDLNAAYSISLPALKTLSLKFCFFHGDGLSKILIGCPSLEKLQILTCVSIKSIDKLRLESSTLKFLKIENFFNASFDIVPVQVEATNLESLDIRGFFNIQNSYSSVCKAIRNLTLTFYDDDCIEDTSSLNYIISNLPVLENLTLNDCYRLKLKHRLLIKISNQQLKSFNLKNEGSKYESYNHGMSIIIESAPKLESFYYEVATLLVRRNIITDSTCSLCRQAWDSIGHALFGCKYARAVWRATNHHFDWNTAPMMHKGDYLTHLTTLHFVSEMKFIICSCTLWCIWSERNRFVHGQKAKPAAQLASFPNNYMSNYRSAQSKYQPQQNSAPQSSTTTPIVHTPWLPPNYGELKMNVDVAVDSTSNRIGVGAVVRNSEGQVFAALSMPLISNFASHEMKAKTLFHI</sequence>
<dbReference type="OMA" id="GENACKQ"/>
<dbReference type="Pfam" id="PF23622">
    <property type="entry name" value="LRR_At1g61320_AtMIF1"/>
    <property type="match status" value="1"/>
</dbReference>
<reference evidence="2" key="2">
    <citation type="submission" date="2021-03" db="UniProtKB">
        <authorList>
            <consortium name="EnsemblPlants"/>
        </authorList>
    </citation>
    <scope>IDENTIFICATION</scope>
</reference>
<dbReference type="InterPro" id="IPR055357">
    <property type="entry name" value="LRR_At1g61320_AtMIF1"/>
</dbReference>
<evidence type="ECO:0000313" key="3">
    <source>
        <dbReference type="Proteomes" id="UP000596661"/>
    </source>
</evidence>
<dbReference type="InterPro" id="IPR053781">
    <property type="entry name" value="F-box_AtFBL13-like"/>
</dbReference>
<feature type="domain" description="F-box" evidence="1">
    <location>
        <begin position="16"/>
        <end position="64"/>
    </location>
</feature>
<dbReference type="PANTHER" id="PTHR32212:SF234">
    <property type="entry name" value="F-BOX_LRR-REPEAT PROTEIN 13-LIKE"/>
    <property type="match status" value="1"/>
</dbReference>
<organism evidence="2 3">
    <name type="scientific">Cannabis sativa</name>
    <name type="common">Hemp</name>
    <name type="synonym">Marijuana</name>
    <dbReference type="NCBI Taxonomy" id="3483"/>
    <lineage>
        <taxon>Eukaryota</taxon>
        <taxon>Viridiplantae</taxon>
        <taxon>Streptophyta</taxon>
        <taxon>Embryophyta</taxon>
        <taxon>Tracheophyta</taxon>
        <taxon>Spermatophyta</taxon>
        <taxon>Magnoliopsida</taxon>
        <taxon>eudicotyledons</taxon>
        <taxon>Gunneridae</taxon>
        <taxon>Pentapetalae</taxon>
        <taxon>rosids</taxon>
        <taxon>fabids</taxon>
        <taxon>Rosales</taxon>
        <taxon>Cannabaceae</taxon>
        <taxon>Cannabis</taxon>
    </lineage>
</organism>
<dbReference type="InterPro" id="IPR032675">
    <property type="entry name" value="LRR_dom_sf"/>
</dbReference>
<dbReference type="CDD" id="cd22160">
    <property type="entry name" value="F-box_AtFBL13-like"/>
    <property type="match status" value="1"/>
</dbReference>
<dbReference type="EMBL" id="UZAU01000211">
    <property type="status" value="NOT_ANNOTATED_CDS"/>
    <property type="molecule type" value="Genomic_DNA"/>
</dbReference>
<dbReference type="SUPFAM" id="SSF52047">
    <property type="entry name" value="RNI-like"/>
    <property type="match status" value="1"/>
</dbReference>
<dbReference type="Pfam" id="PF00646">
    <property type="entry name" value="F-box"/>
    <property type="match status" value="1"/>
</dbReference>
<reference evidence="2" key="1">
    <citation type="submission" date="2018-11" db="EMBL/GenBank/DDBJ databases">
        <authorList>
            <person name="Grassa J C."/>
        </authorList>
    </citation>
    <scope>NUCLEOTIDE SEQUENCE [LARGE SCALE GENOMIC DNA]</scope>
</reference>
<dbReference type="Gene3D" id="1.20.1280.50">
    <property type="match status" value="1"/>
</dbReference>
<keyword evidence="3" id="KW-1185">Reference proteome</keyword>
<evidence type="ECO:0000313" key="2">
    <source>
        <dbReference type="EnsemblPlants" id="cds.evm.model.02.1657"/>
    </source>
</evidence>
<dbReference type="Gramene" id="evm.model.02.1657">
    <property type="protein sequence ID" value="cds.evm.model.02.1657"/>
    <property type="gene ID" value="evm.TU.02.1657"/>
</dbReference>
<name>A0A803NUI1_CANSA</name>
<dbReference type="AlphaFoldDB" id="A0A803NUI1"/>
<dbReference type="Gene3D" id="3.80.10.10">
    <property type="entry name" value="Ribonuclease Inhibitor"/>
    <property type="match status" value="1"/>
</dbReference>
<dbReference type="EnsemblPlants" id="evm.model.02.1657">
    <property type="protein sequence ID" value="cds.evm.model.02.1657"/>
    <property type="gene ID" value="evm.TU.02.1657"/>
</dbReference>
<accession>A0A803NUI1</accession>
<protein>
    <recommendedName>
        <fullName evidence="1">F-box domain-containing protein</fullName>
    </recommendedName>
</protein>
<dbReference type="InterPro" id="IPR001810">
    <property type="entry name" value="F-box_dom"/>
</dbReference>
<dbReference type="Proteomes" id="UP000596661">
    <property type="component" value="Chromosome 2"/>
</dbReference>
<dbReference type="PANTHER" id="PTHR32212">
    <property type="entry name" value="CYCLIN-LIKE F-BOX"/>
    <property type="match status" value="1"/>
</dbReference>